<protein>
    <submittedName>
        <fullName evidence="1">Uncharacterized protein</fullName>
    </submittedName>
</protein>
<evidence type="ECO:0000313" key="2">
    <source>
        <dbReference type="Proteomes" id="UP000199572"/>
    </source>
</evidence>
<name>A0A1H9U1B1_9SPHI</name>
<dbReference type="STRING" id="390241.SAMN04488023_12618"/>
<gene>
    <name evidence="1" type="ORF">SAMN04488023_12618</name>
</gene>
<dbReference type="AlphaFoldDB" id="A0A1H9U1B1"/>
<proteinExistence type="predicted"/>
<reference evidence="1 2" key="1">
    <citation type="submission" date="2016-10" db="EMBL/GenBank/DDBJ databases">
        <authorList>
            <person name="de Groot N.N."/>
        </authorList>
    </citation>
    <scope>NUCLEOTIDE SEQUENCE [LARGE SCALE GENOMIC DNA]</scope>
    <source>
        <strain evidence="1 2">DSM 18610</strain>
    </source>
</reference>
<accession>A0A1H9U1B1</accession>
<dbReference type="EMBL" id="FOGG01000026">
    <property type="protein sequence ID" value="SES02863.1"/>
    <property type="molecule type" value="Genomic_DNA"/>
</dbReference>
<dbReference type="OrthoDB" id="772983at2"/>
<dbReference type="RefSeq" id="WP_090886744.1">
    <property type="nucleotide sequence ID" value="NZ_FOGG01000026.1"/>
</dbReference>
<dbReference type="Proteomes" id="UP000199572">
    <property type="component" value="Unassembled WGS sequence"/>
</dbReference>
<keyword evidence="2" id="KW-1185">Reference proteome</keyword>
<sequence length="84" mass="9764">MATITQFQAALKEKSKRLLVEHSLGKNLIDKIESAGGRWTAKEGSDFYEFNDVPAELKPELDKKLRSAQQRLHDMDQQWHQLIR</sequence>
<organism evidence="1 2">
    <name type="scientific">Pedobacter rhizosphaerae</name>
    <dbReference type="NCBI Taxonomy" id="390241"/>
    <lineage>
        <taxon>Bacteria</taxon>
        <taxon>Pseudomonadati</taxon>
        <taxon>Bacteroidota</taxon>
        <taxon>Sphingobacteriia</taxon>
        <taxon>Sphingobacteriales</taxon>
        <taxon>Sphingobacteriaceae</taxon>
        <taxon>Pedobacter</taxon>
    </lineage>
</organism>
<evidence type="ECO:0000313" key="1">
    <source>
        <dbReference type="EMBL" id="SES02863.1"/>
    </source>
</evidence>